<comment type="caution">
    <text evidence="9">The sequence shown here is derived from an EMBL/GenBank/DDBJ whole genome shotgun (WGS) entry which is preliminary data.</text>
</comment>
<sequence length="216" mass="25537">MERRPRGCIKEAEMIMVQRPTLSIEEGEKLWTLRLAFQLASELFQQNLTLVKWNTIKLRELQHIARQNRTYSECVKNMSLHLNLPIGDMVKNYFKHLDDFLTLEADEQIVFISQTLKAIKKLYSSGKYESTAWDQKGVDRFMNDLHRQTSELDQCVKAMKTRLSKYVKRVNKKMSLHFKFLNNYLKREKHSASGWEDVRTVVLAHLRRLDTTLSSQ</sequence>
<evidence type="ECO:0000256" key="5">
    <source>
        <dbReference type="ARBA" id="ARBA00022729"/>
    </source>
</evidence>
<dbReference type="GO" id="GO:0051607">
    <property type="term" value="P:defense response to virus"/>
    <property type="evidence" value="ECO:0007669"/>
    <property type="project" value="UniProtKB-KW"/>
</dbReference>
<comment type="subcellular location">
    <subcellularLocation>
        <location evidence="1">Secreted</location>
    </subcellularLocation>
</comment>
<protein>
    <recommendedName>
        <fullName evidence="11">Interferon a3-like</fullName>
    </recommendedName>
</protein>
<keyword evidence="10" id="KW-1185">Reference proteome</keyword>
<dbReference type="PANTHER" id="PTHR11691">
    <property type="entry name" value="TYPE I INTERFERON"/>
    <property type="match status" value="1"/>
</dbReference>
<name>A0AAN8LF35_9TELE</name>
<evidence type="ECO:0000256" key="1">
    <source>
        <dbReference type="ARBA" id="ARBA00004613"/>
    </source>
</evidence>
<gene>
    <name evidence="9" type="ORF">J4Q44_G00171070</name>
</gene>
<keyword evidence="7" id="KW-1015">Disulfide bond</keyword>
<dbReference type="GO" id="GO:0005125">
    <property type="term" value="F:cytokine activity"/>
    <property type="evidence" value="ECO:0007669"/>
    <property type="project" value="UniProtKB-KW"/>
</dbReference>
<dbReference type="SMART" id="SM00076">
    <property type="entry name" value="IFabd"/>
    <property type="match status" value="1"/>
</dbReference>
<dbReference type="Proteomes" id="UP001356427">
    <property type="component" value="Unassembled WGS sequence"/>
</dbReference>
<evidence type="ECO:0000313" key="9">
    <source>
        <dbReference type="EMBL" id="KAK6311443.1"/>
    </source>
</evidence>
<proteinExistence type="inferred from homology"/>
<dbReference type="Pfam" id="PF00143">
    <property type="entry name" value="Interferon"/>
    <property type="match status" value="1"/>
</dbReference>
<organism evidence="9 10">
    <name type="scientific">Coregonus suidteri</name>
    <dbReference type="NCBI Taxonomy" id="861788"/>
    <lineage>
        <taxon>Eukaryota</taxon>
        <taxon>Metazoa</taxon>
        <taxon>Chordata</taxon>
        <taxon>Craniata</taxon>
        <taxon>Vertebrata</taxon>
        <taxon>Euteleostomi</taxon>
        <taxon>Actinopterygii</taxon>
        <taxon>Neopterygii</taxon>
        <taxon>Teleostei</taxon>
        <taxon>Protacanthopterygii</taxon>
        <taxon>Salmoniformes</taxon>
        <taxon>Salmonidae</taxon>
        <taxon>Coregoninae</taxon>
        <taxon>Coregonus</taxon>
    </lineage>
</organism>
<keyword evidence="3 8" id="KW-0202">Cytokine</keyword>
<dbReference type="Gene3D" id="1.20.1250.10">
    <property type="match status" value="2"/>
</dbReference>
<keyword evidence="4" id="KW-0964">Secreted</keyword>
<dbReference type="PANTHER" id="PTHR11691:SF73">
    <property type="entry name" value="INTERFERON BETA"/>
    <property type="match status" value="1"/>
</dbReference>
<dbReference type="AlphaFoldDB" id="A0AAN8LF35"/>
<evidence type="ECO:0000256" key="3">
    <source>
        <dbReference type="ARBA" id="ARBA00022514"/>
    </source>
</evidence>
<dbReference type="GO" id="GO:0006955">
    <property type="term" value="P:immune response"/>
    <property type="evidence" value="ECO:0007669"/>
    <property type="project" value="UniProtKB-ARBA"/>
</dbReference>
<accession>A0AAN8LF35</accession>
<dbReference type="SUPFAM" id="SSF47266">
    <property type="entry name" value="4-helical cytokines"/>
    <property type="match status" value="1"/>
</dbReference>
<dbReference type="InterPro" id="IPR000471">
    <property type="entry name" value="Interferon_alpha/beta/delta"/>
</dbReference>
<evidence type="ECO:0000256" key="6">
    <source>
        <dbReference type="ARBA" id="ARBA00023118"/>
    </source>
</evidence>
<dbReference type="EMBL" id="JAGTTL010000015">
    <property type="protein sequence ID" value="KAK6311443.1"/>
    <property type="molecule type" value="Genomic_DNA"/>
</dbReference>
<evidence type="ECO:0000256" key="4">
    <source>
        <dbReference type="ARBA" id="ARBA00022525"/>
    </source>
</evidence>
<evidence type="ECO:0000256" key="7">
    <source>
        <dbReference type="ARBA" id="ARBA00023157"/>
    </source>
</evidence>
<evidence type="ECO:0008006" key="11">
    <source>
        <dbReference type="Google" id="ProtNLM"/>
    </source>
</evidence>
<evidence type="ECO:0000256" key="8">
    <source>
        <dbReference type="RuleBase" id="RU000436"/>
    </source>
</evidence>
<evidence type="ECO:0000256" key="2">
    <source>
        <dbReference type="ARBA" id="ARBA00011033"/>
    </source>
</evidence>
<reference evidence="9 10" key="1">
    <citation type="submission" date="2021-04" db="EMBL/GenBank/DDBJ databases">
        <authorList>
            <person name="De Guttry C."/>
            <person name="Zahm M."/>
            <person name="Klopp C."/>
            <person name="Cabau C."/>
            <person name="Louis A."/>
            <person name="Berthelot C."/>
            <person name="Parey E."/>
            <person name="Roest Crollius H."/>
            <person name="Montfort J."/>
            <person name="Robinson-Rechavi M."/>
            <person name="Bucao C."/>
            <person name="Bouchez O."/>
            <person name="Gislard M."/>
            <person name="Lluch J."/>
            <person name="Milhes M."/>
            <person name="Lampietro C."/>
            <person name="Lopez Roques C."/>
            <person name="Donnadieu C."/>
            <person name="Braasch I."/>
            <person name="Desvignes T."/>
            <person name="Postlethwait J."/>
            <person name="Bobe J."/>
            <person name="Wedekind C."/>
            <person name="Guiguen Y."/>
        </authorList>
    </citation>
    <scope>NUCLEOTIDE SEQUENCE [LARGE SCALE GENOMIC DNA]</scope>
    <source>
        <strain evidence="9">Cs_M1</strain>
        <tissue evidence="9">Blood</tissue>
    </source>
</reference>
<dbReference type="GO" id="GO:0005615">
    <property type="term" value="C:extracellular space"/>
    <property type="evidence" value="ECO:0007669"/>
    <property type="project" value="UniProtKB-KW"/>
</dbReference>
<dbReference type="GO" id="GO:0005126">
    <property type="term" value="F:cytokine receptor binding"/>
    <property type="evidence" value="ECO:0007669"/>
    <property type="project" value="InterPro"/>
</dbReference>
<comment type="similarity">
    <text evidence="2 8">Belongs to the alpha/beta interferon family.</text>
</comment>
<keyword evidence="6 8" id="KW-0051">Antiviral defense</keyword>
<evidence type="ECO:0000313" key="10">
    <source>
        <dbReference type="Proteomes" id="UP001356427"/>
    </source>
</evidence>
<dbReference type="InterPro" id="IPR009079">
    <property type="entry name" value="4_helix_cytokine-like_core"/>
</dbReference>
<keyword evidence="5" id="KW-0732">Signal</keyword>